<dbReference type="HOGENOM" id="CLU_2953074_0_0_6"/>
<dbReference type="EMBL" id="ADGK01000011">
    <property type="protein sequence ID" value="EFE24717.1"/>
    <property type="molecule type" value="Genomic_DNA"/>
</dbReference>
<dbReference type="AlphaFoldDB" id="D4F0L2"/>
<evidence type="ECO:0000313" key="2">
    <source>
        <dbReference type="EMBL" id="EFE24717.1"/>
    </source>
</evidence>
<keyword evidence="1" id="KW-1133">Transmembrane helix</keyword>
<keyword evidence="1" id="KW-0472">Membrane</keyword>
<organism evidence="2 3">
    <name type="scientific">Edwardsiella tarda ATCC 23685</name>
    <dbReference type="NCBI Taxonomy" id="500638"/>
    <lineage>
        <taxon>Bacteria</taxon>
        <taxon>Pseudomonadati</taxon>
        <taxon>Pseudomonadota</taxon>
        <taxon>Gammaproteobacteria</taxon>
        <taxon>Enterobacterales</taxon>
        <taxon>Hafniaceae</taxon>
        <taxon>Edwardsiella</taxon>
    </lineage>
</organism>
<protein>
    <submittedName>
        <fullName evidence="2">Uncharacterized protein</fullName>
    </submittedName>
</protein>
<reference evidence="2 3" key="1">
    <citation type="submission" date="2010-02" db="EMBL/GenBank/DDBJ databases">
        <authorList>
            <person name="Weinstock G."/>
            <person name="Sodergren E."/>
            <person name="Clifton S."/>
            <person name="Fulton L."/>
            <person name="Fulton B."/>
            <person name="Courtney L."/>
            <person name="Fronick C."/>
            <person name="Harrison M."/>
            <person name="Strong C."/>
            <person name="Farmer C."/>
            <person name="Delahaunty K."/>
            <person name="Markovic C."/>
            <person name="Hall O."/>
            <person name="Minx P."/>
            <person name="Tomlinson C."/>
            <person name="Mitreva M."/>
            <person name="Nelson J."/>
            <person name="Hou S."/>
            <person name="Wollam A."/>
            <person name="Pepin K.H."/>
            <person name="Johnson M."/>
            <person name="Bhonagiri V."/>
            <person name="Zhang X."/>
            <person name="Suruliraj S."/>
            <person name="Warren W."/>
            <person name="Chinwalla A."/>
            <person name="Mardis E.R."/>
            <person name="Wilson R.K."/>
        </authorList>
    </citation>
    <scope>NUCLEOTIDE SEQUENCE [LARGE SCALE GENOMIC DNA]</scope>
    <source>
        <strain evidence="2 3">ATCC 23685</strain>
    </source>
</reference>
<feature type="transmembrane region" description="Helical" evidence="1">
    <location>
        <begin position="29"/>
        <end position="50"/>
    </location>
</feature>
<sequence length="59" mass="6753">MLTSYTDPLCIKIKFCCYSTLRPNASEPYLDFLLIFILINQMVTILMLFCSQAKGRRGG</sequence>
<comment type="caution">
    <text evidence="2">The sequence shown here is derived from an EMBL/GenBank/DDBJ whole genome shotgun (WGS) entry which is preliminary data.</text>
</comment>
<name>D4F0L2_EDWTA</name>
<proteinExistence type="predicted"/>
<accession>D4F0L2</accession>
<gene>
    <name evidence="2" type="ORF">EDWATA_00240</name>
</gene>
<dbReference type="Proteomes" id="UP000003692">
    <property type="component" value="Unassembled WGS sequence"/>
</dbReference>
<evidence type="ECO:0000256" key="1">
    <source>
        <dbReference type="SAM" id="Phobius"/>
    </source>
</evidence>
<keyword evidence="1" id="KW-0812">Transmembrane</keyword>
<evidence type="ECO:0000313" key="3">
    <source>
        <dbReference type="Proteomes" id="UP000003692"/>
    </source>
</evidence>